<reference evidence="2" key="1">
    <citation type="submission" date="2022-10" db="EMBL/GenBank/DDBJ databases">
        <authorList>
            <person name="Botero Cardona J."/>
        </authorList>
    </citation>
    <scope>NUCLEOTIDE SEQUENCE</scope>
    <source>
        <strain evidence="2">R-83534</strain>
    </source>
</reference>
<evidence type="ECO:0008006" key="4">
    <source>
        <dbReference type="Google" id="ProtNLM"/>
    </source>
</evidence>
<dbReference type="PROSITE" id="PS51257">
    <property type="entry name" value="PROKAR_LIPOPROTEIN"/>
    <property type="match status" value="1"/>
</dbReference>
<dbReference type="EMBL" id="CAMXCH010000001">
    <property type="protein sequence ID" value="CAI3923870.1"/>
    <property type="molecule type" value="Genomic_DNA"/>
</dbReference>
<evidence type="ECO:0000256" key="1">
    <source>
        <dbReference type="SAM" id="SignalP"/>
    </source>
</evidence>
<keyword evidence="3" id="KW-1185">Reference proteome</keyword>
<dbReference type="RefSeq" id="WP_235176750.1">
    <property type="nucleotide sequence ID" value="NZ_CAMXCH010000001.1"/>
</dbReference>
<organism evidence="2 3">
    <name type="scientific">Commensalibacter papalotli</name>
    <name type="common">ex Botero et al. 2024</name>
    <dbReference type="NCBI Taxonomy" id="2972766"/>
    <lineage>
        <taxon>Bacteria</taxon>
        <taxon>Pseudomonadati</taxon>
        <taxon>Pseudomonadota</taxon>
        <taxon>Alphaproteobacteria</taxon>
        <taxon>Acetobacterales</taxon>
        <taxon>Acetobacteraceae</taxon>
    </lineage>
</organism>
<comment type="caution">
    <text evidence="2">The sequence shown here is derived from an EMBL/GenBank/DDBJ whole genome shotgun (WGS) entry which is preliminary data.</text>
</comment>
<proteinExistence type="predicted"/>
<feature type="chain" id="PRO_5046766194" description="Lipoprotein" evidence="1">
    <location>
        <begin position="34"/>
        <end position="86"/>
    </location>
</feature>
<name>A0ABN8W1Q0_9PROT</name>
<sequence>MSMNKNKKKAAIFGIKSSLLGSLLLLAACTGTAGTPVPPGTESKAGYGTACKAGAYSCNTPYPVPLGSPCSCPGLGAASYGNVHAK</sequence>
<dbReference type="Proteomes" id="UP001154272">
    <property type="component" value="Unassembled WGS sequence"/>
</dbReference>
<accession>A0ABN8W1Q0</accession>
<evidence type="ECO:0000313" key="3">
    <source>
        <dbReference type="Proteomes" id="UP001154272"/>
    </source>
</evidence>
<feature type="signal peptide" evidence="1">
    <location>
        <begin position="1"/>
        <end position="33"/>
    </location>
</feature>
<gene>
    <name evidence="2" type="ORF">R83534S58_LOCUS108</name>
</gene>
<keyword evidence="1" id="KW-0732">Signal</keyword>
<protein>
    <recommendedName>
        <fullName evidence="4">Lipoprotein</fullName>
    </recommendedName>
</protein>
<evidence type="ECO:0000313" key="2">
    <source>
        <dbReference type="EMBL" id="CAI3923870.1"/>
    </source>
</evidence>